<dbReference type="AlphaFoldDB" id="A0A1F6MFJ7"/>
<evidence type="ECO:0000313" key="2">
    <source>
        <dbReference type="Proteomes" id="UP000177457"/>
    </source>
</evidence>
<gene>
    <name evidence="1" type="ORF">A3C90_01040</name>
</gene>
<name>A0A1F6MFJ7_9BACT</name>
<reference evidence="1 2" key="1">
    <citation type="journal article" date="2016" name="Nat. Commun.">
        <title>Thousands of microbial genomes shed light on interconnected biogeochemical processes in an aquifer system.</title>
        <authorList>
            <person name="Anantharaman K."/>
            <person name="Brown C.T."/>
            <person name="Hug L.A."/>
            <person name="Sharon I."/>
            <person name="Castelle C.J."/>
            <person name="Probst A.J."/>
            <person name="Thomas B.C."/>
            <person name="Singh A."/>
            <person name="Wilkins M.J."/>
            <person name="Karaoz U."/>
            <person name="Brodie E.L."/>
            <person name="Williams K.H."/>
            <person name="Hubbard S.S."/>
            <person name="Banfield J.F."/>
        </authorList>
    </citation>
    <scope>NUCLEOTIDE SEQUENCE [LARGE SCALE GENOMIC DNA]</scope>
</reference>
<dbReference type="EMBL" id="MFQE01000051">
    <property type="protein sequence ID" value="OGH70320.1"/>
    <property type="molecule type" value="Genomic_DNA"/>
</dbReference>
<comment type="caution">
    <text evidence="1">The sequence shown here is derived from an EMBL/GenBank/DDBJ whole genome shotgun (WGS) entry which is preliminary data.</text>
</comment>
<sequence>MRQARLEIVADNGSRVILRIDERGKGKVTKGTLDYDTARAMADCCVRLVEPINQRLGGSGHRFTAALEYKEAGGLRDK</sequence>
<protein>
    <submittedName>
        <fullName evidence="1">Uncharacterized protein</fullName>
    </submittedName>
</protein>
<dbReference type="Proteomes" id="UP000177457">
    <property type="component" value="Unassembled WGS sequence"/>
</dbReference>
<accession>A0A1F6MFJ7</accession>
<proteinExistence type="predicted"/>
<organism evidence="1 2">
    <name type="scientific">Candidatus Magasanikbacteria bacterium RIFCSPHIGHO2_02_FULL_51_14</name>
    <dbReference type="NCBI Taxonomy" id="1798683"/>
    <lineage>
        <taxon>Bacteria</taxon>
        <taxon>Candidatus Magasanikiibacteriota</taxon>
    </lineage>
</organism>
<dbReference type="STRING" id="1798683.A3C90_01040"/>
<evidence type="ECO:0000313" key="1">
    <source>
        <dbReference type="EMBL" id="OGH70320.1"/>
    </source>
</evidence>